<dbReference type="Pfam" id="PF07676">
    <property type="entry name" value="PD40"/>
    <property type="match status" value="2"/>
</dbReference>
<accession>A0ABZ2K5F7</accession>
<evidence type="ECO:0000313" key="3">
    <source>
        <dbReference type="EMBL" id="WXA93929.1"/>
    </source>
</evidence>
<dbReference type="Proteomes" id="UP001379533">
    <property type="component" value="Chromosome"/>
</dbReference>
<reference evidence="3 4" key="1">
    <citation type="submission" date="2021-12" db="EMBL/GenBank/DDBJ databases">
        <title>Discovery of the Pendulisporaceae a myxobacterial family with distinct sporulation behavior and unique specialized metabolism.</title>
        <authorList>
            <person name="Garcia R."/>
            <person name="Popoff A."/>
            <person name="Bader C.D."/>
            <person name="Loehr J."/>
            <person name="Walesch S."/>
            <person name="Walt C."/>
            <person name="Boldt J."/>
            <person name="Bunk B."/>
            <person name="Haeckl F.J.F.P.J."/>
            <person name="Gunesch A.P."/>
            <person name="Birkelbach J."/>
            <person name="Nuebel U."/>
            <person name="Pietschmann T."/>
            <person name="Bach T."/>
            <person name="Mueller R."/>
        </authorList>
    </citation>
    <scope>NUCLEOTIDE SEQUENCE [LARGE SCALE GENOMIC DNA]</scope>
    <source>
        <strain evidence="3 4">MSr12523</strain>
    </source>
</reference>
<evidence type="ECO:0000313" key="4">
    <source>
        <dbReference type="Proteomes" id="UP001379533"/>
    </source>
</evidence>
<dbReference type="Gene3D" id="2.120.10.30">
    <property type="entry name" value="TolB, C-terminal domain"/>
    <property type="match status" value="2"/>
</dbReference>
<feature type="signal peptide" evidence="2">
    <location>
        <begin position="1"/>
        <end position="25"/>
    </location>
</feature>
<organism evidence="3 4">
    <name type="scientific">Pendulispora brunnea</name>
    <dbReference type="NCBI Taxonomy" id="2905690"/>
    <lineage>
        <taxon>Bacteria</taxon>
        <taxon>Pseudomonadati</taxon>
        <taxon>Myxococcota</taxon>
        <taxon>Myxococcia</taxon>
        <taxon>Myxococcales</taxon>
        <taxon>Sorangiineae</taxon>
        <taxon>Pendulisporaceae</taxon>
        <taxon>Pendulispora</taxon>
    </lineage>
</organism>
<protein>
    <submittedName>
        <fullName evidence="3">Uncharacterized protein</fullName>
    </submittedName>
</protein>
<dbReference type="Gene3D" id="1.25.40.10">
    <property type="entry name" value="Tetratricopeptide repeat domain"/>
    <property type="match status" value="1"/>
</dbReference>
<keyword evidence="2" id="KW-0732">Signal</keyword>
<proteinExistence type="inferred from homology"/>
<dbReference type="InterPro" id="IPR011990">
    <property type="entry name" value="TPR-like_helical_dom_sf"/>
</dbReference>
<dbReference type="InterPro" id="IPR011042">
    <property type="entry name" value="6-blade_b-propeller_TolB-like"/>
</dbReference>
<dbReference type="EMBL" id="CP089982">
    <property type="protein sequence ID" value="WXA93929.1"/>
    <property type="molecule type" value="Genomic_DNA"/>
</dbReference>
<dbReference type="PANTHER" id="PTHR36842">
    <property type="entry name" value="PROTEIN TOLB HOMOLOG"/>
    <property type="match status" value="1"/>
</dbReference>
<keyword evidence="4" id="KW-1185">Reference proteome</keyword>
<sequence>MLNLRHVLMVAMALVALAVAGGARAQDEEKNAIRRPERLTVGTDDQFLGQLAANGKDLYFVSNRHTVNEIYVENIESGRSHVLFDEGAEVTWPRVSPDGKSILYLSYSQHATGQLCVRDLPSGEKRRCLGGSAAVLLAEWIDSKRIVAIVRQTIAGDLRALEVTVERNLAPHRFLGSNLANPTVSPDGRWLVYVPLERASERVGPAFRAHAGRRLEAVRIDAPGTPVAIQIDVPGLTGQPVFSKDGRALYFVQFFADSNHDGVVDADDNGVLFRVPLSFGPDGRGALTAGPAVQITDEAWNCQYPAPTRDRLIMTCSRGKNLDLYELPLDGEVPANWTSERLGLEIDLASSRAKLQLLYHHRLARAKTVDGRRFIMLRLVRLHLTLEEFDAAEFYAKRIDAMDDTESDALSQSLLVLIEHRKALRERERGRMFRDFDEQSRARMNKLPVVTNESRAAAAMSRIVRSEIADTIGDKSLARTELEATPLTERTARAVLEAYYERADELYRELDDREALVAACRRLATREKLAVDDQLRYARAAVRAMVRGLPFAEADARLARERAATPGDSELGFAIDLARVVLKIRPDHNAPVRKELLEFYEKQTKVERHRAIVLDAVQRAIELGADPIVEGLAQEYIDDVKPGTIERRRAERLYMQVMVGRAFRRRAAGRLDEARADFEAVAKRTGAFEAVVGAIDLRLRAGDKPAAIQADYVAIKDDEDSEAIANFVAAYLLARQLPKLEGEAHEQAVEQAIAALMRSWDDLKNQCLAQSLYGSVLHERYLRTGEPGAAERAGTHYLVALELVGNNLRYRAMALGQLGLLHTQVGNYRIALGYLKDRDKLPYADNSEGFAVRSAKARALLHIGREKDAATAAEEALAMLDRQPRLEPYRVLALDRAALYNLAADQFERALALYDAEMPLVDADRGPSAEHNRFVVRLARSAAALGANKPQRALDDLAHVDRAIDNGKFTETLTWAHAENEQVVRSYRLIAAGLRARASQGLGRLADAGRALETRRKLLEKETKTDDRGEEVRALMLVEAQLADNAFERRDRAQAAAALGKALQHADHLHDLAKGAVDTDQLDTLWLAAELHTFAGIPGKSDVPKRLDRAMTEMAKQGLPAFRNYLRWFEIYMTLAATPR</sequence>
<evidence type="ECO:0000256" key="1">
    <source>
        <dbReference type="ARBA" id="ARBA00009820"/>
    </source>
</evidence>
<dbReference type="SUPFAM" id="SSF82171">
    <property type="entry name" value="DPP6 N-terminal domain-like"/>
    <property type="match status" value="1"/>
</dbReference>
<gene>
    <name evidence="3" type="ORF">LZC95_46680</name>
</gene>
<feature type="chain" id="PRO_5046017336" evidence="2">
    <location>
        <begin position="26"/>
        <end position="1140"/>
    </location>
</feature>
<comment type="similarity">
    <text evidence="1">Belongs to the TolB family.</text>
</comment>
<name>A0ABZ2K5F7_9BACT</name>
<evidence type="ECO:0000256" key="2">
    <source>
        <dbReference type="SAM" id="SignalP"/>
    </source>
</evidence>
<dbReference type="RefSeq" id="WP_394844529.1">
    <property type="nucleotide sequence ID" value="NZ_CP089982.1"/>
</dbReference>
<dbReference type="InterPro" id="IPR011659">
    <property type="entry name" value="WD40"/>
</dbReference>